<feature type="compositionally biased region" description="Polar residues" evidence="1">
    <location>
        <begin position="582"/>
        <end position="609"/>
    </location>
</feature>
<gene>
    <name evidence="3" type="ORF">DILT_LOCUS3911</name>
</gene>
<name>A0A3P6TER7_DIBLA</name>
<keyword evidence="2" id="KW-0812">Transmembrane</keyword>
<feature type="region of interest" description="Disordered" evidence="1">
    <location>
        <begin position="49"/>
        <end position="72"/>
    </location>
</feature>
<protein>
    <submittedName>
        <fullName evidence="3">Uncharacterized protein</fullName>
    </submittedName>
</protein>
<accession>A0A3P6TER7</accession>
<dbReference type="EMBL" id="UYRU01044486">
    <property type="protein sequence ID" value="VDK86676.1"/>
    <property type="molecule type" value="Genomic_DNA"/>
</dbReference>
<dbReference type="OrthoDB" id="10498282at2759"/>
<organism evidence="3 4">
    <name type="scientific">Dibothriocephalus latus</name>
    <name type="common">Fish tapeworm</name>
    <name type="synonym">Diphyllobothrium latum</name>
    <dbReference type="NCBI Taxonomy" id="60516"/>
    <lineage>
        <taxon>Eukaryota</taxon>
        <taxon>Metazoa</taxon>
        <taxon>Spiralia</taxon>
        <taxon>Lophotrochozoa</taxon>
        <taxon>Platyhelminthes</taxon>
        <taxon>Cestoda</taxon>
        <taxon>Eucestoda</taxon>
        <taxon>Diphyllobothriidea</taxon>
        <taxon>Diphyllobothriidae</taxon>
        <taxon>Dibothriocephalus</taxon>
    </lineage>
</organism>
<feature type="transmembrane region" description="Helical" evidence="2">
    <location>
        <begin position="132"/>
        <end position="154"/>
    </location>
</feature>
<dbReference type="AlphaFoldDB" id="A0A3P6TER7"/>
<proteinExistence type="predicted"/>
<evidence type="ECO:0000256" key="2">
    <source>
        <dbReference type="SAM" id="Phobius"/>
    </source>
</evidence>
<reference evidence="3 4" key="1">
    <citation type="submission" date="2018-11" db="EMBL/GenBank/DDBJ databases">
        <authorList>
            <consortium name="Pathogen Informatics"/>
        </authorList>
    </citation>
    <scope>NUCLEOTIDE SEQUENCE [LARGE SCALE GENOMIC DNA]</scope>
</reference>
<keyword evidence="4" id="KW-1185">Reference proteome</keyword>
<feature type="compositionally biased region" description="Polar residues" evidence="1">
    <location>
        <begin position="57"/>
        <end position="66"/>
    </location>
</feature>
<dbReference type="Proteomes" id="UP000281553">
    <property type="component" value="Unassembled WGS sequence"/>
</dbReference>
<evidence type="ECO:0000313" key="3">
    <source>
        <dbReference type="EMBL" id="VDK86676.1"/>
    </source>
</evidence>
<evidence type="ECO:0000313" key="4">
    <source>
        <dbReference type="Proteomes" id="UP000281553"/>
    </source>
</evidence>
<sequence length="619" mass="67534">MSQAETSTDVPTAVTNVRIIEADLRSCYFPLFFLSRAAESYRYTQPGQPEAGAECLSGNQEGSTKQRPSRGPSVERWVHLHIAQGDKASLKHIKTHSANSNGKGISGGTTENLNFESEYACDFAVCLTQAQLVVISTVTVIVVITVGLVSLIALRQKHIFPPVDGGCNRREPMQYQVDGGLRDPGGAPGEEGGFQNMKSYEYVNCSSRLQDCTPPSTYSNLVVSHEPWMQTPLFHQTAVNETTLPRCSLVPSQRTDFILIPSSIFSQTKPDANTTDVVELNPNLYNSDIFPRTVTSSTTNASIITQALPNPGENNYQQNASGIIISNPCLATDTMTENRSHRQTQQPTKQSITFLPRGAIQIHTTKDADPLQALSHSLPKEGNISPRTLENPFLNDNEILLEAGTEKIDIAGPYLQLRPISGGGISKKSTRQQQVFLHAGIDPAVGFMPQSDNKGQKQPLASISGTVRSTLGTEGGKHGGPIQVVAYDMQREEMKKELAQSLSFNEILKSDVLKPQMTPAFQVTTSHTRPTITQGVLCECNSRWCAERDRAVNIPTSTTTDRGLTVDIHNYSIHPRTKEVRCSNQQTDVQSNDPNSTLLPKRTATNMLSTDAGEAANLA</sequence>
<keyword evidence="2" id="KW-1133">Transmembrane helix</keyword>
<keyword evidence="2" id="KW-0472">Membrane</keyword>
<evidence type="ECO:0000256" key="1">
    <source>
        <dbReference type="SAM" id="MobiDB-lite"/>
    </source>
</evidence>
<feature type="region of interest" description="Disordered" evidence="1">
    <location>
        <begin position="578"/>
        <end position="619"/>
    </location>
</feature>